<feature type="transmembrane region" description="Helical" evidence="8">
    <location>
        <begin position="631"/>
        <end position="648"/>
    </location>
</feature>
<comment type="caution">
    <text evidence="11">The sequence shown here is derived from an EMBL/GenBank/DDBJ whole genome shotgun (WGS) entry which is preliminary data.</text>
</comment>
<evidence type="ECO:0000256" key="7">
    <source>
        <dbReference type="SAM" id="MobiDB-lite"/>
    </source>
</evidence>
<keyword evidence="5 8" id="KW-1133">Transmembrane helix</keyword>
<feature type="transmembrane region" description="Helical" evidence="8">
    <location>
        <begin position="226"/>
        <end position="246"/>
    </location>
</feature>
<feature type="transmembrane region" description="Helical" evidence="8">
    <location>
        <begin position="516"/>
        <end position="535"/>
    </location>
</feature>
<gene>
    <name evidence="11" type="ORF">O4213_15260</name>
</gene>
<keyword evidence="12" id="KW-1185">Reference proteome</keyword>
<dbReference type="Proteomes" id="UP001067235">
    <property type="component" value="Unassembled WGS sequence"/>
</dbReference>
<dbReference type="RefSeq" id="WP_301572146.1">
    <property type="nucleotide sequence ID" value="NZ_JAPWIE010000004.1"/>
</dbReference>
<dbReference type="SUPFAM" id="SSF82866">
    <property type="entry name" value="Multidrug efflux transporter AcrB transmembrane domain"/>
    <property type="match status" value="2"/>
</dbReference>
<evidence type="ECO:0000256" key="9">
    <source>
        <dbReference type="SAM" id="SignalP"/>
    </source>
</evidence>
<organism evidence="11 12">
    <name type="scientific">Gordonia rubripertincta</name>
    <name type="common">Rhodococcus corallinus</name>
    <dbReference type="NCBI Taxonomy" id="36822"/>
    <lineage>
        <taxon>Bacteria</taxon>
        <taxon>Bacillati</taxon>
        <taxon>Actinomycetota</taxon>
        <taxon>Actinomycetes</taxon>
        <taxon>Mycobacteriales</taxon>
        <taxon>Gordoniaceae</taxon>
        <taxon>Gordonia</taxon>
    </lineage>
</organism>
<dbReference type="InterPro" id="IPR000731">
    <property type="entry name" value="SSD"/>
</dbReference>
<dbReference type="PROSITE" id="PS50156">
    <property type="entry name" value="SSD"/>
    <property type="match status" value="1"/>
</dbReference>
<protein>
    <submittedName>
        <fullName evidence="11">MMPL family transporter</fullName>
    </submittedName>
</protein>
<evidence type="ECO:0000256" key="1">
    <source>
        <dbReference type="ARBA" id="ARBA00004651"/>
    </source>
</evidence>
<feature type="transmembrane region" description="Helical" evidence="8">
    <location>
        <begin position="196"/>
        <end position="220"/>
    </location>
</feature>
<feature type="transmembrane region" description="Helical" evidence="8">
    <location>
        <begin position="273"/>
        <end position="296"/>
    </location>
</feature>
<feature type="transmembrane region" description="Helical" evidence="8">
    <location>
        <begin position="654"/>
        <end position="676"/>
    </location>
</feature>
<reference evidence="11" key="1">
    <citation type="submission" date="2022-12" db="EMBL/GenBank/DDBJ databases">
        <authorList>
            <person name="Krivoruchko A.V."/>
            <person name="Elkin A."/>
        </authorList>
    </citation>
    <scope>NUCLEOTIDE SEQUENCE</scope>
    <source>
        <strain evidence="11">IEGM 1388</strain>
    </source>
</reference>
<feature type="domain" description="SSD" evidence="10">
    <location>
        <begin position="232"/>
        <end position="324"/>
    </location>
</feature>
<accession>A0ABT4MWF3</accession>
<feature type="transmembrane region" description="Helical" evidence="8">
    <location>
        <begin position="368"/>
        <end position="388"/>
    </location>
</feature>
<evidence type="ECO:0000256" key="5">
    <source>
        <dbReference type="ARBA" id="ARBA00022989"/>
    </source>
</evidence>
<comment type="subcellular location">
    <subcellularLocation>
        <location evidence="1">Cell membrane</location>
        <topology evidence="1">Multi-pass membrane protein</topology>
    </subcellularLocation>
</comment>
<dbReference type="InterPro" id="IPR050545">
    <property type="entry name" value="Mycobact_MmpL"/>
</dbReference>
<dbReference type="PANTHER" id="PTHR33406">
    <property type="entry name" value="MEMBRANE PROTEIN MJ1562-RELATED"/>
    <property type="match status" value="1"/>
</dbReference>
<feature type="transmembrane region" description="Helical" evidence="8">
    <location>
        <begin position="172"/>
        <end position="189"/>
    </location>
</feature>
<feature type="region of interest" description="Disordered" evidence="7">
    <location>
        <begin position="704"/>
        <end position="724"/>
    </location>
</feature>
<keyword evidence="4 8" id="KW-0812">Transmembrane</keyword>
<feature type="signal peptide" evidence="9">
    <location>
        <begin position="1"/>
        <end position="33"/>
    </location>
</feature>
<feature type="transmembrane region" description="Helical" evidence="8">
    <location>
        <begin position="302"/>
        <end position="325"/>
    </location>
</feature>
<name>A0ABT4MWF3_GORRU</name>
<dbReference type="EMBL" id="JAPWIE010000004">
    <property type="protein sequence ID" value="MCZ4551348.1"/>
    <property type="molecule type" value="Genomic_DNA"/>
</dbReference>
<feature type="transmembrane region" description="Helical" evidence="8">
    <location>
        <begin position="583"/>
        <end position="604"/>
    </location>
</feature>
<evidence type="ECO:0000256" key="4">
    <source>
        <dbReference type="ARBA" id="ARBA00022692"/>
    </source>
</evidence>
<dbReference type="InterPro" id="IPR004869">
    <property type="entry name" value="MMPL_dom"/>
</dbReference>
<dbReference type="Pfam" id="PF03176">
    <property type="entry name" value="MMPL"/>
    <property type="match status" value="2"/>
</dbReference>
<evidence type="ECO:0000256" key="6">
    <source>
        <dbReference type="ARBA" id="ARBA00023136"/>
    </source>
</evidence>
<evidence type="ECO:0000256" key="8">
    <source>
        <dbReference type="SAM" id="Phobius"/>
    </source>
</evidence>
<evidence type="ECO:0000313" key="11">
    <source>
        <dbReference type="EMBL" id="MCZ4551348.1"/>
    </source>
</evidence>
<keyword evidence="9" id="KW-0732">Signal</keyword>
<dbReference type="Gene3D" id="1.20.1640.10">
    <property type="entry name" value="Multidrug efflux transporter AcrB transmembrane domain"/>
    <property type="match status" value="2"/>
</dbReference>
<dbReference type="PANTHER" id="PTHR33406:SF11">
    <property type="entry name" value="MEMBRANE PROTEIN SCO6666-RELATED"/>
    <property type="match status" value="1"/>
</dbReference>
<feature type="chain" id="PRO_5047057587" evidence="9">
    <location>
        <begin position="34"/>
        <end position="724"/>
    </location>
</feature>
<keyword evidence="6 8" id="KW-0472">Membrane</keyword>
<comment type="similarity">
    <text evidence="2">Belongs to the resistance-nodulation-cell division (RND) (TC 2.A.6) family. MmpL subfamily.</text>
</comment>
<evidence type="ECO:0000256" key="2">
    <source>
        <dbReference type="ARBA" id="ARBA00010157"/>
    </source>
</evidence>
<evidence type="ECO:0000256" key="3">
    <source>
        <dbReference type="ARBA" id="ARBA00022475"/>
    </source>
</evidence>
<keyword evidence="3" id="KW-1003">Cell membrane</keyword>
<feature type="transmembrane region" description="Helical" evidence="8">
    <location>
        <begin position="542"/>
        <end position="563"/>
    </location>
</feature>
<sequence length="724" mass="74932">MSSLAHWCFRRRTIVVTAWVALLIALAAAVVTAGTGFTDTTNVPDSDSATGYSLIAQAGGPQAAALNSDSGTIAWQTTGVSIDDPSVRQEVTRALADIAALPDVTGVSSPYSDLGVDQVNAGTNTAYATVDFVKDADTAAASDIAKDMQTSTVDVETGGDAFTVQPGGGSHITELIGIVAAFALLLLVFRSVWAAVLPILTGIMGVGTSLLAVMLLSHVLDMSATSLTMGALIGLGVGIDYALFIVHRHRRALMSGHSVRDSIAQALGTSGRAVIFAGLTVVIALLGMFVVNLSILTGMSRAAALTVLFTVATAITLLPALLAMLGTRVLSKKQRATLAAGDILDESTESKGVATRWAALVQASPVKFTALAAVLIGVVAAPVVALQVGTADDSSDPAGSPGNSYHQMMAEGFGDGFDAPILLAAQAPDDASKQAFTDYTQTVSGLPDVADVVTEPQSPGSNIMVATVTPVTSGQQEATTDLVGELRTDAPKGLDLHVTGSIASNIDMADALMSKLPLYLGLIALLGFLLLAMAFRSVLVPLLGAVSNLFTILVGLGAITAVFQFGWGSELLGVGSGAPIEYLVPVLIVGVMFGLSMDYQVFLISRMHEEWTKTGDSREAVRVGVGETGRVIAAAATIMLCVFASFGFSGERIVAAIGIGMAIAVVVDAFVIRLILMPALMTLIGSRVWWFPSWAERITPRVSIEGPADTGSPEERLLEPEARS</sequence>
<evidence type="ECO:0000313" key="12">
    <source>
        <dbReference type="Proteomes" id="UP001067235"/>
    </source>
</evidence>
<proteinExistence type="inferred from homology"/>
<feature type="compositionally biased region" description="Basic and acidic residues" evidence="7">
    <location>
        <begin position="713"/>
        <end position="724"/>
    </location>
</feature>
<evidence type="ECO:0000259" key="10">
    <source>
        <dbReference type="PROSITE" id="PS50156"/>
    </source>
</evidence>